<dbReference type="AlphaFoldDB" id="A0A9P8Y354"/>
<dbReference type="SUPFAM" id="SSF51735">
    <property type="entry name" value="NAD(P)-binding Rossmann-fold domains"/>
    <property type="match status" value="1"/>
</dbReference>
<keyword evidence="3" id="KW-0812">Transmembrane</keyword>
<evidence type="ECO:0000313" key="5">
    <source>
        <dbReference type="Proteomes" id="UP000756346"/>
    </source>
</evidence>
<dbReference type="InterPro" id="IPR002347">
    <property type="entry name" value="SDR_fam"/>
</dbReference>
<dbReference type="PANTHER" id="PTHR43899">
    <property type="entry name" value="RH59310P"/>
    <property type="match status" value="1"/>
</dbReference>
<comment type="similarity">
    <text evidence="1">Belongs to the short-chain dehydrogenases/reductases (SDR) family.</text>
</comment>
<keyword evidence="3" id="KW-0472">Membrane</keyword>
<evidence type="ECO:0000313" key="4">
    <source>
        <dbReference type="EMBL" id="KAH7026332.1"/>
    </source>
</evidence>
<dbReference type="PANTHER" id="PTHR43899:SF13">
    <property type="entry name" value="RH59310P"/>
    <property type="match status" value="1"/>
</dbReference>
<gene>
    <name evidence="4" type="ORF">B0I36DRAFT_330404</name>
</gene>
<comment type="caution">
    <text evidence="4">The sequence shown here is derived from an EMBL/GenBank/DDBJ whole genome shotgun (WGS) entry which is preliminary data.</text>
</comment>
<dbReference type="GO" id="GO:0005783">
    <property type="term" value="C:endoplasmic reticulum"/>
    <property type="evidence" value="ECO:0007669"/>
    <property type="project" value="TreeGrafter"/>
</dbReference>
<dbReference type="Gene3D" id="3.40.50.720">
    <property type="entry name" value="NAD(P)-binding Rossmann-like Domain"/>
    <property type="match status" value="1"/>
</dbReference>
<accession>A0A9P8Y354</accession>
<dbReference type="OrthoDB" id="47007at2759"/>
<dbReference type="Proteomes" id="UP000756346">
    <property type="component" value="Unassembled WGS sequence"/>
</dbReference>
<dbReference type="EMBL" id="JAGTJQ010000008">
    <property type="protein sequence ID" value="KAH7026332.1"/>
    <property type="molecule type" value="Genomic_DNA"/>
</dbReference>
<dbReference type="GO" id="GO:0016491">
    <property type="term" value="F:oxidoreductase activity"/>
    <property type="evidence" value="ECO:0007669"/>
    <property type="project" value="UniProtKB-KW"/>
</dbReference>
<dbReference type="GeneID" id="70184385"/>
<dbReference type="RefSeq" id="XP_046009549.1">
    <property type="nucleotide sequence ID" value="XM_046154839.1"/>
</dbReference>
<evidence type="ECO:0000256" key="1">
    <source>
        <dbReference type="ARBA" id="ARBA00006484"/>
    </source>
</evidence>
<keyword evidence="5" id="KW-1185">Reference proteome</keyword>
<keyword evidence="3" id="KW-1133">Transmembrane helix</keyword>
<dbReference type="PRINTS" id="PR00081">
    <property type="entry name" value="GDHRDH"/>
</dbReference>
<keyword evidence="2" id="KW-0560">Oxidoreductase</keyword>
<dbReference type="InterPro" id="IPR051019">
    <property type="entry name" value="VLCFA-Steroid_DH"/>
</dbReference>
<name>A0A9P8Y354_9PEZI</name>
<dbReference type="InterPro" id="IPR036291">
    <property type="entry name" value="NAD(P)-bd_dom_sf"/>
</dbReference>
<protein>
    <submittedName>
        <fullName evidence="4">Uncharacterized protein</fullName>
    </submittedName>
</protein>
<sequence>MSAILALPCAVGFAVIVAFIYRSLRFLSFHLWTSKRPLKQYQDPSKESSWAFITGSSAGIGYGFAHALILAGFNVIIHSHRLDELQSAAESLKALRPGAKVEIIHLDAMGFDAEELARSMQRPSKLPISILVNNVGGLTPRFQEIAAYTAHDMDMMLDLNVRFTTHVTQLLMPVLLSQPRAVVINLSSGARLGLPLLPLYSSAKAYVDTLSHCIDREARIMGHNIRSISIAPGDVISQANHFGPFPALTPTAQEYARNAVRKMDAAISRGMLRMHPDWTHELQDGIAAMLPESLLTRAMAGTVLSKQARHEEYLAKSR</sequence>
<proteinExistence type="inferred from homology"/>
<dbReference type="Pfam" id="PF00106">
    <property type="entry name" value="adh_short"/>
    <property type="match status" value="1"/>
</dbReference>
<organism evidence="4 5">
    <name type="scientific">Microdochium trichocladiopsis</name>
    <dbReference type="NCBI Taxonomy" id="1682393"/>
    <lineage>
        <taxon>Eukaryota</taxon>
        <taxon>Fungi</taxon>
        <taxon>Dikarya</taxon>
        <taxon>Ascomycota</taxon>
        <taxon>Pezizomycotina</taxon>
        <taxon>Sordariomycetes</taxon>
        <taxon>Xylariomycetidae</taxon>
        <taxon>Xylariales</taxon>
        <taxon>Microdochiaceae</taxon>
        <taxon>Microdochium</taxon>
    </lineage>
</organism>
<feature type="transmembrane region" description="Helical" evidence="3">
    <location>
        <begin position="50"/>
        <end position="77"/>
    </location>
</feature>
<evidence type="ECO:0000256" key="3">
    <source>
        <dbReference type="SAM" id="Phobius"/>
    </source>
</evidence>
<reference evidence="4" key="1">
    <citation type="journal article" date="2021" name="Nat. Commun.">
        <title>Genetic determinants of endophytism in the Arabidopsis root mycobiome.</title>
        <authorList>
            <person name="Mesny F."/>
            <person name="Miyauchi S."/>
            <person name="Thiergart T."/>
            <person name="Pickel B."/>
            <person name="Atanasova L."/>
            <person name="Karlsson M."/>
            <person name="Huettel B."/>
            <person name="Barry K.W."/>
            <person name="Haridas S."/>
            <person name="Chen C."/>
            <person name="Bauer D."/>
            <person name="Andreopoulos W."/>
            <person name="Pangilinan J."/>
            <person name="LaButti K."/>
            <person name="Riley R."/>
            <person name="Lipzen A."/>
            <person name="Clum A."/>
            <person name="Drula E."/>
            <person name="Henrissat B."/>
            <person name="Kohler A."/>
            <person name="Grigoriev I.V."/>
            <person name="Martin F.M."/>
            <person name="Hacquard S."/>
        </authorList>
    </citation>
    <scope>NUCLEOTIDE SEQUENCE</scope>
    <source>
        <strain evidence="4">MPI-CAGE-CH-0230</strain>
    </source>
</reference>
<evidence type="ECO:0000256" key="2">
    <source>
        <dbReference type="ARBA" id="ARBA00023002"/>
    </source>
</evidence>